<dbReference type="EMBL" id="CH473995">
    <property type="protein sequence ID" value="EDL78928.1"/>
    <property type="molecule type" value="Genomic_DNA"/>
</dbReference>
<evidence type="ECO:0000313" key="1">
    <source>
        <dbReference type="EMBL" id="EDL78928.1"/>
    </source>
</evidence>
<organism evidence="1 2">
    <name type="scientific">Rattus norvegicus</name>
    <name type="common">Rat</name>
    <dbReference type="NCBI Taxonomy" id="10116"/>
    <lineage>
        <taxon>Eukaryota</taxon>
        <taxon>Metazoa</taxon>
        <taxon>Chordata</taxon>
        <taxon>Craniata</taxon>
        <taxon>Vertebrata</taxon>
        <taxon>Euteleostomi</taxon>
        <taxon>Mammalia</taxon>
        <taxon>Eutheria</taxon>
        <taxon>Euarchontoglires</taxon>
        <taxon>Glires</taxon>
        <taxon>Rodentia</taxon>
        <taxon>Myomorpha</taxon>
        <taxon>Muroidea</taxon>
        <taxon>Muridae</taxon>
        <taxon>Murinae</taxon>
        <taxon>Rattus</taxon>
    </lineage>
</organism>
<name>A6JPJ4_RAT</name>
<evidence type="ECO:0000313" key="2">
    <source>
        <dbReference type="Proteomes" id="UP000234681"/>
    </source>
</evidence>
<protein>
    <submittedName>
        <fullName evidence="1">RCG59039</fullName>
    </submittedName>
</protein>
<sequence length="31" mass="3746">MEKSISQCFKIRHFRAKLTPAVEVRRWGRKS</sequence>
<reference evidence="1 2" key="1">
    <citation type="submission" date="2005-09" db="EMBL/GenBank/DDBJ databases">
        <authorList>
            <person name="Mural R.J."/>
            <person name="Li P.W."/>
            <person name="Adams M.D."/>
            <person name="Amanatides P.G."/>
            <person name="Baden-Tillson H."/>
            <person name="Barnstead M."/>
            <person name="Chin S.H."/>
            <person name="Dew I."/>
            <person name="Evans C.A."/>
            <person name="Ferriera S."/>
            <person name="Flanigan M."/>
            <person name="Fosler C."/>
            <person name="Glodek A."/>
            <person name="Gu Z."/>
            <person name="Holt R.A."/>
            <person name="Jennings D."/>
            <person name="Kraft C.L."/>
            <person name="Lu F."/>
            <person name="Nguyen T."/>
            <person name="Nusskern D.R."/>
            <person name="Pfannkoch C.M."/>
            <person name="Sitter C."/>
            <person name="Sutton G.G."/>
            <person name="Venter J.C."/>
            <person name="Wang Z."/>
            <person name="Woodage T."/>
            <person name="Zheng X.H."/>
            <person name="Zhong F."/>
        </authorList>
    </citation>
    <scope>NUCLEOTIDE SEQUENCE [LARGE SCALE GENOMIC DNA]</scope>
    <source>
        <strain>BN</strain>
        <strain evidence="2">Sprague-Dawley</strain>
    </source>
</reference>
<proteinExistence type="predicted"/>
<dbReference type="AlphaFoldDB" id="A6JPJ4"/>
<gene>
    <name evidence="1" type="ORF">rCG_59039</name>
</gene>
<accession>A6JPJ4</accession>
<dbReference type="Proteomes" id="UP000234681">
    <property type="component" value="Chromosome 16"/>
</dbReference>